<protein>
    <submittedName>
        <fullName evidence="2">Uncharacterized protein</fullName>
    </submittedName>
</protein>
<feature type="non-terminal residue" evidence="2">
    <location>
        <position position="1"/>
    </location>
</feature>
<keyword evidence="1" id="KW-0472">Membrane</keyword>
<keyword evidence="1" id="KW-1133">Transmembrane helix</keyword>
<keyword evidence="3" id="KW-1185">Reference proteome</keyword>
<sequence>LGAAILSHYVDEFSLVAAFFLFSIGCLDVLAGLIFRESARGKHSTTSWRDHAKSALPT</sequence>
<comment type="caution">
    <text evidence="2">The sequence shown here is derived from an EMBL/GenBank/DDBJ whole genome shotgun (WGS) entry which is preliminary data.</text>
</comment>
<organism evidence="2 3">
    <name type="scientific">Mycena pura</name>
    <dbReference type="NCBI Taxonomy" id="153505"/>
    <lineage>
        <taxon>Eukaryota</taxon>
        <taxon>Fungi</taxon>
        <taxon>Dikarya</taxon>
        <taxon>Basidiomycota</taxon>
        <taxon>Agaricomycotina</taxon>
        <taxon>Agaricomycetes</taxon>
        <taxon>Agaricomycetidae</taxon>
        <taxon>Agaricales</taxon>
        <taxon>Marasmiineae</taxon>
        <taxon>Mycenaceae</taxon>
        <taxon>Mycena</taxon>
    </lineage>
</organism>
<reference evidence="2" key="1">
    <citation type="submission" date="2023-03" db="EMBL/GenBank/DDBJ databases">
        <title>Massive genome expansion in bonnet fungi (Mycena s.s.) driven by repeated elements and novel gene families across ecological guilds.</title>
        <authorList>
            <consortium name="Lawrence Berkeley National Laboratory"/>
            <person name="Harder C.B."/>
            <person name="Miyauchi S."/>
            <person name="Viragh M."/>
            <person name="Kuo A."/>
            <person name="Thoen E."/>
            <person name="Andreopoulos B."/>
            <person name="Lu D."/>
            <person name="Skrede I."/>
            <person name="Drula E."/>
            <person name="Henrissat B."/>
            <person name="Morin E."/>
            <person name="Kohler A."/>
            <person name="Barry K."/>
            <person name="LaButti K."/>
            <person name="Morin E."/>
            <person name="Salamov A."/>
            <person name="Lipzen A."/>
            <person name="Mereny Z."/>
            <person name="Hegedus B."/>
            <person name="Baldrian P."/>
            <person name="Stursova M."/>
            <person name="Weitz H."/>
            <person name="Taylor A."/>
            <person name="Grigoriev I.V."/>
            <person name="Nagy L.G."/>
            <person name="Martin F."/>
            <person name="Kauserud H."/>
        </authorList>
    </citation>
    <scope>NUCLEOTIDE SEQUENCE</scope>
    <source>
        <strain evidence="2">9144</strain>
    </source>
</reference>
<dbReference type="EMBL" id="JARJCW010000024">
    <property type="protein sequence ID" value="KAJ7212211.1"/>
    <property type="molecule type" value="Genomic_DNA"/>
</dbReference>
<accession>A0AAD6YBQ3</accession>
<evidence type="ECO:0000313" key="3">
    <source>
        <dbReference type="Proteomes" id="UP001219525"/>
    </source>
</evidence>
<keyword evidence="1" id="KW-0812">Transmembrane</keyword>
<dbReference type="Proteomes" id="UP001219525">
    <property type="component" value="Unassembled WGS sequence"/>
</dbReference>
<feature type="non-terminal residue" evidence="2">
    <location>
        <position position="58"/>
    </location>
</feature>
<gene>
    <name evidence="2" type="ORF">GGX14DRAFT_319473</name>
</gene>
<evidence type="ECO:0000256" key="1">
    <source>
        <dbReference type="SAM" id="Phobius"/>
    </source>
</evidence>
<name>A0AAD6YBQ3_9AGAR</name>
<feature type="transmembrane region" description="Helical" evidence="1">
    <location>
        <begin position="15"/>
        <end position="35"/>
    </location>
</feature>
<dbReference type="AlphaFoldDB" id="A0AAD6YBQ3"/>
<evidence type="ECO:0000313" key="2">
    <source>
        <dbReference type="EMBL" id="KAJ7212211.1"/>
    </source>
</evidence>
<proteinExistence type="predicted"/>